<protein>
    <recommendedName>
        <fullName evidence="8">Nicotinamidase</fullName>
        <ecNumber evidence="6">3.5.1.19</ecNumber>
    </recommendedName>
    <alternativeName>
        <fullName evidence="7">Nicotinamide deamidase</fullName>
    </alternativeName>
</protein>
<evidence type="ECO:0000256" key="5">
    <source>
        <dbReference type="ARBA" id="ARBA00037900"/>
    </source>
</evidence>
<dbReference type="InterPro" id="IPR036380">
    <property type="entry name" value="Isochorismatase-like_sf"/>
</dbReference>
<dbReference type="EC" id="3.5.1.19" evidence="6"/>
<dbReference type="EMBL" id="WACR01000006">
    <property type="protein sequence ID" value="KAB1064059.1"/>
    <property type="molecule type" value="Genomic_DNA"/>
</dbReference>
<dbReference type="PANTHER" id="PTHR11080">
    <property type="entry name" value="PYRAZINAMIDASE/NICOTINAMIDASE"/>
    <property type="match status" value="1"/>
</dbReference>
<proteinExistence type="inferred from homology"/>
<evidence type="ECO:0000313" key="11">
    <source>
        <dbReference type="Proteomes" id="UP000435357"/>
    </source>
</evidence>
<dbReference type="OrthoDB" id="9791276at2"/>
<dbReference type="InterPro" id="IPR000868">
    <property type="entry name" value="Isochorismatase-like_dom"/>
</dbReference>
<keyword evidence="3" id="KW-0479">Metal-binding</keyword>
<reference evidence="10 11" key="1">
    <citation type="submission" date="2019-09" db="EMBL/GenBank/DDBJ databases">
        <title>Genomes of Cryomorphaceae.</title>
        <authorList>
            <person name="Bowman J.P."/>
        </authorList>
    </citation>
    <scope>NUCLEOTIDE SEQUENCE [LARGE SCALE GENOMIC DNA]</scope>
    <source>
        <strain evidence="10 11">KCTC 52047</strain>
    </source>
</reference>
<dbReference type="AlphaFoldDB" id="A0A6N6M6V1"/>
<dbReference type="FunFam" id="3.40.50.850:FF:000006">
    <property type="entry name" value="Bifunctional pyrazinamidase/nicotinamidase"/>
    <property type="match status" value="1"/>
</dbReference>
<sequence length="206" mass="22436">MKTALLIVDIQNDFCPGGSLEVKDGDTIIQAVNELAGSDSYDIVVATQDWHPANHGSFASQHGAEPFSNGKLDGENQIFWPDHCIQNSEGANFHPDLNTAPVKAIFRKGMDELVDSYSGFFDNKRKRDTGLRHYLSGLGIEEVHVCGLAADVCVKSTASDSLDLGFKTILIEDCTKAINDGDFEKFIELFQSKGGIVTNKKNIIGV</sequence>
<dbReference type="SUPFAM" id="SSF52499">
    <property type="entry name" value="Isochorismatase-like hydrolases"/>
    <property type="match status" value="1"/>
</dbReference>
<evidence type="ECO:0000256" key="2">
    <source>
        <dbReference type="ARBA" id="ARBA00022642"/>
    </source>
</evidence>
<evidence type="ECO:0000256" key="6">
    <source>
        <dbReference type="ARBA" id="ARBA00039017"/>
    </source>
</evidence>
<name>A0A6N6M6V1_9FLAO</name>
<organism evidence="10 11">
    <name type="scientific">Salibacter halophilus</name>
    <dbReference type="NCBI Taxonomy" id="1803916"/>
    <lineage>
        <taxon>Bacteria</taxon>
        <taxon>Pseudomonadati</taxon>
        <taxon>Bacteroidota</taxon>
        <taxon>Flavobacteriia</taxon>
        <taxon>Flavobacteriales</taxon>
        <taxon>Salibacteraceae</taxon>
        <taxon>Salibacter</taxon>
    </lineage>
</organism>
<keyword evidence="2" id="KW-0662">Pyridine nucleotide biosynthesis</keyword>
<gene>
    <name evidence="10" type="primary">pncA</name>
    <name evidence="10" type="ORF">F3059_08475</name>
</gene>
<evidence type="ECO:0000256" key="3">
    <source>
        <dbReference type="ARBA" id="ARBA00022723"/>
    </source>
</evidence>
<accession>A0A6N6M6V1</accession>
<feature type="domain" description="Isochorismatase-like" evidence="9">
    <location>
        <begin position="3"/>
        <end position="199"/>
    </location>
</feature>
<dbReference type="GO" id="GO:0008936">
    <property type="term" value="F:nicotinamidase activity"/>
    <property type="evidence" value="ECO:0007669"/>
    <property type="project" value="UniProtKB-EC"/>
</dbReference>
<dbReference type="Pfam" id="PF00857">
    <property type="entry name" value="Isochorismatase"/>
    <property type="match status" value="1"/>
</dbReference>
<comment type="pathway">
    <text evidence="5">Cofactor biosynthesis; nicotinate biosynthesis; nicotinate from nicotinamide: step 1/1.</text>
</comment>
<keyword evidence="11" id="KW-1185">Reference proteome</keyword>
<evidence type="ECO:0000256" key="8">
    <source>
        <dbReference type="ARBA" id="ARBA00072277"/>
    </source>
</evidence>
<comment type="caution">
    <text evidence="10">The sequence shown here is derived from an EMBL/GenBank/DDBJ whole genome shotgun (WGS) entry which is preliminary data.</text>
</comment>
<dbReference type="NCBIfam" id="NF008623">
    <property type="entry name" value="PRK11609.1"/>
    <property type="match status" value="1"/>
</dbReference>
<evidence type="ECO:0000256" key="1">
    <source>
        <dbReference type="ARBA" id="ARBA00006336"/>
    </source>
</evidence>
<dbReference type="CDD" id="cd01011">
    <property type="entry name" value="nicotinamidase"/>
    <property type="match status" value="1"/>
</dbReference>
<evidence type="ECO:0000313" key="10">
    <source>
        <dbReference type="EMBL" id="KAB1064059.1"/>
    </source>
</evidence>
<evidence type="ECO:0000256" key="7">
    <source>
        <dbReference type="ARBA" id="ARBA00043224"/>
    </source>
</evidence>
<dbReference type="RefSeq" id="WP_151168190.1">
    <property type="nucleotide sequence ID" value="NZ_WACR01000006.1"/>
</dbReference>
<dbReference type="GO" id="GO:0019363">
    <property type="term" value="P:pyridine nucleotide biosynthetic process"/>
    <property type="evidence" value="ECO:0007669"/>
    <property type="project" value="UniProtKB-KW"/>
</dbReference>
<dbReference type="Gene3D" id="3.40.50.850">
    <property type="entry name" value="Isochorismatase-like"/>
    <property type="match status" value="1"/>
</dbReference>
<dbReference type="GO" id="GO:0046872">
    <property type="term" value="F:metal ion binding"/>
    <property type="evidence" value="ECO:0007669"/>
    <property type="project" value="UniProtKB-KW"/>
</dbReference>
<evidence type="ECO:0000259" key="9">
    <source>
        <dbReference type="Pfam" id="PF00857"/>
    </source>
</evidence>
<dbReference type="PANTHER" id="PTHR11080:SF2">
    <property type="entry name" value="LD05707P"/>
    <property type="match status" value="1"/>
</dbReference>
<dbReference type="InterPro" id="IPR052347">
    <property type="entry name" value="Isochorismatase_Nicotinamidase"/>
</dbReference>
<keyword evidence="4 10" id="KW-0378">Hydrolase</keyword>
<dbReference type="Proteomes" id="UP000435357">
    <property type="component" value="Unassembled WGS sequence"/>
</dbReference>
<comment type="similarity">
    <text evidence="1">Belongs to the isochorismatase family.</text>
</comment>
<evidence type="ECO:0000256" key="4">
    <source>
        <dbReference type="ARBA" id="ARBA00022801"/>
    </source>
</evidence>